<proteinExistence type="predicted"/>
<sequence>MKERCILINLFRIDLIFVQKKDYKDVLLFESIFKLVELFSINEMIHDKIKTNGLILLMIDIETTGYCNLTSYWNALSKLFSNNKQLIDSELMEILAANISKISFSSLKSYLNLVETCICKYNAQKTELCNFLPSLFLNVMSLSHVESIEPLNSCRLVITDLISKIEKKALTAQNFPCKLPSKDIFNLAEYEDLDESNHDPNERINMYLFNRLSSQFLIDDNTYEIHCSIFKKIVSKWPHLYPTIYCLFIYKIKSSTNCDVINYILDSMTDLISTKVDINLCLNTFRSLMSSSNGEGLIVKLVCMKQLTKLCTLKYDYLVYPHLSNELVSIRSLQLAENERLEVLYMKAYCINRIIRYRPDYYAQELLATISNLLNQCVHPNDEGICAILLDTISYLCESEVVDMMSTWTALLPQFNLEKRVLTLNAFCRFMSVAARLKHLESDNEVNFIEKDF</sequence>
<gene>
    <name evidence="2" type="ORF">BpHYR1_038392</name>
</gene>
<dbReference type="InterPro" id="IPR022542">
    <property type="entry name" value="FOCAD/RST1_DUF3730"/>
</dbReference>
<evidence type="ECO:0000259" key="1">
    <source>
        <dbReference type="Pfam" id="PF12530"/>
    </source>
</evidence>
<accession>A0A3M7P6T6</accession>
<keyword evidence="3" id="KW-1185">Reference proteome</keyword>
<dbReference type="STRING" id="10195.A0A3M7P6T6"/>
<organism evidence="2 3">
    <name type="scientific">Brachionus plicatilis</name>
    <name type="common">Marine rotifer</name>
    <name type="synonym">Brachionus muelleri</name>
    <dbReference type="NCBI Taxonomy" id="10195"/>
    <lineage>
        <taxon>Eukaryota</taxon>
        <taxon>Metazoa</taxon>
        <taxon>Spiralia</taxon>
        <taxon>Gnathifera</taxon>
        <taxon>Rotifera</taxon>
        <taxon>Eurotatoria</taxon>
        <taxon>Monogononta</taxon>
        <taxon>Pseudotrocha</taxon>
        <taxon>Ploima</taxon>
        <taxon>Brachionidae</taxon>
        <taxon>Brachionus</taxon>
    </lineage>
</organism>
<dbReference type="Pfam" id="PF12530">
    <property type="entry name" value="DUF3730"/>
    <property type="match status" value="1"/>
</dbReference>
<dbReference type="EMBL" id="REGN01012811">
    <property type="protein sequence ID" value="RMZ94775.1"/>
    <property type="molecule type" value="Genomic_DNA"/>
</dbReference>
<name>A0A3M7P6T6_BRAPC</name>
<comment type="caution">
    <text evidence="2">The sequence shown here is derived from an EMBL/GenBank/DDBJ whole genome shotgun (WGS) entry which is preliminary data.</text>
</comment>
<evidence type="ECO:0000313" key="2">
    <source>
        <dbReference type="EMBL" id="RMZ94775.1"/>
    </source>
</evidence>
<reference evidence="2 3" key="1">
    <citation type="journal article" date="2018" name="Sci. Rep.">
        <title>Genomic signatures of local adaptation to the degree of environmental predictability in rotifers.</title>
        <authorList>
            <person name="Franch-Gras L."/>
            <person name="Hahn C."/>
            <person name="Garcia-Roger E.M."/>
            <person name="Carmona M.J."/>
            <person name="Serra M."/>
            <person name="Gomez A."/>
        </authorList>
    </citation>
    <scope>NUCLEOTIDE SEQUENCE [LARGE SCALE GENOMIC DNA]</scope>
    <source>
        <strain evidence="2">HYR1</strain>
    </source>
</reference>
<evidence type="ECO:0000313" key="3">
    <source>
        <dbReference type="Proteomes" id="UP000276133"/>
    </source>
</evidence>
<dbReference type="OrthoDB" id="6125419at2759"/>
<dbReference type="GO" id="GO:0060147">
    <property type="term" value="P:regulation of post-transcriptional gene silencing"/>
    <property type="evidence" value="ECO:0007669"/>
    <property type="project" value="InterPro"/>
</dbReference>
<dbReference type="InterPro" id="IPR045163">
    <property type="entry name" value="Focadhesin/RST1"/>
</dbReference>
<dbReference type="PANTHER" id="PTHR16212">
    <property type="entry name" value="FOCADHESIN FAMILY MEMBER"/>
    <property type="match status" value="1"/>
</dbReference>
<feature type="domain" description="DUF3730" evidence="1">
    <location>
        <begin position="246"/>
        <end position="438"/>
    </location>
</feature>
<dbReference type="AlphaFoldDB" id="A0A3M7P6T6"/>
<dbReference type="Proteomes" id="UP000276133">
    <property type="component" value="Unassembled WGS sequence"/>
</dbReference>
<dbReference type="PANTHER" id="PTHR16212:SF4">
    <property type="entry name" value="FOCADHESIN"/>
    <property type="match status" value="1"/>
</dbReference>
<protein>
    <submittedName>
        <fullName evidence="2">Focadhesin isoform X1</fullName>
    </submittedName>
</protein>